<dbReference type="GO" id="GO:0003700">
    <property type="term" value="F:DNA-binding transcription factor activity"/>
    <property type="evidence" value="ECO:0007669"/>
    <property type="project" value="TreeGrafter"/>
</dbReference>
<evidence type="ECO:0000313" key="5">
    <source>
        <dbReference type="Proteomes" id="UP000502996"/>
    </source>
</evidence>
<keyword evidence="1 2" id="KW-0238">DNA-binding</keyword>
<keyword evidence="5" id="KW-1185">Reference proteome</keyword>
<evidence type="ECO:0000256" key="1">
    <source>
        <dbReference type="ARBA" id="ARBA00023125"/>
    </source>
</evidence>
<dbReference type="PROSITE" id="PS50977">
    <property type="entry name" value="HTH_TETR_2"/>
    <property type="match status" value="1"/>
</dbReference>
<dbReference type="InterPro" id="IPR009057">
    <property type="entry name" value="Homeodomain-like_sf"/>
</dbReference>
<reference evidence="4 5" key="1">
    <citation type="submission" date="2020-02" db="EMBL/GenBank/DDBJ databases">
        <title>Full genome sequence of Nocardioides sp. R-3366.</title>
        <authorList>
            <person name="Im W.-T."/>
        </authorList>
    </citation>
    <scope>NUCLEOTIDE SEQUENCE [LARGE SCALE GENOMIC DNA]</scope>
    <source>
        <strain evidence="4 5">R-3366</strain>
    </source>
</reference>
<evidence type="ECO:0000313" key="4">
    <source>
        <dbReference type="EMBL" id="QIG41741.1"/>
    </source>
</evidence>
<dbReference type="InterPro" id="IPR001647">
    <property type="entry name" value="HTH_TetR"/>
</dbReference>
<dbReference type="Proteomes" id="UP000502996">
    <property type="component" value="Chromosome"/>
</dbReference>
<dbReference type="SUPFAM" id="SSF46689">
    <property type="entry name" value="Homeodomain-like"/>
    <property type="match status" value="1"/>
</dbReference>
<dbReference type="GO" id="GO:0000976">
    <property type="term" value="F:transcription cis-regulatory region binding"/>
    <property type="evidence" value="ECO:0007669"/>
    <property type="project" value="TreeGrafter"/>
</dbReference>
<dbReference type="InterPro" id="IPR050109">
    <property type="entry name" value="HTH-type_TetR-like_transc_reg"/>
</dbReference>
<organism evidence="4 5">
    <name type="scientific">Nocardioides anomalus</name>
    <dbReference type="NCBI Taxonomy" id="2712223"/>
    <lineage>
        <taxon>Bacteria</taxon>
        <taxon>Bacillati</taxon>
        <taxon>Actinomycetota</taxon>
        <taxon>Actinomycetes</taxon>
        <taxon>Propionibacteriales</taxon>
        <taxon>Nocardioidaceae</taxon>
        <taxon>Nocardioides</taxon>
    </lineage>
</organism>
<evidence type="ECO:0000259" key="3">
    <source>
        <dbReference type="PROSITE" id="PS50977"/>
    </source>
</evidence>
<dbReference type="KEGG" id="nano:G5V58_02170"/>
<evidence type="ECO:0000256" key="2">
    <source>
        <dbReference type="PROSITE-ProRule" id="PRU00335"/>
    </source>
</evidence>
<gene>
    <name evidence="4" type="ORF">G5V58_02170</name>
</gene>
<dbReference type="Pfam" id="PF17932">
    <property type="entry name" value="TetR_C_24"/>
    <property type="match status" value="1"/>
</dbReference>
<name>A0A6G6W8R5_9ACTN</name>
<dbReference type="Gene3D" id="1.10.357.10">
    <property type="entry name" value="Tetracycline Repressor, domain 2"/>
    <property type="match status" value="1"/>
</dbReference>
<feature type="DNA-binding region" description="H-T-H motif" evidence="2">
    <location>
        <begin position="34"/>
        <end position="53"/>
    </location>
</feature>
<dbReference type="Pfam" id="PF00440">
    <property type="entry name" value="TetR_N"/>
    <property type="match status" value="1"/>
</dbReference>
<feature type="domain" description="HTH tetR-type" evidence="3">
    <location>
        <begin position="11"/>
        <end position="71"/>
    </location>
</feature>
<dbReference type="InterPro" id="IPR041490">
    <property type="entry name" value="KstR2_TetR_C"/>
</dbReference>
<dbReference type="AlphaFoldDB" id="A0A6G6W8R5"/>
<dbReference type="SUPFAM" id="SSF48498">
    <property type="entry name" value="Tetracyclin repressor-like, C-terminal domain"/>
    <property type="match status" value="1"/>
</dbReference>
<dbReference type="RefSeq" id="WP_165228363.1">
    <property type="nucleotide sequence ID" value="NZ_CP049257.1"/>
</dbReference>
<dbReference type="InterPro" id="IPR036271">
    <property type="entry name" value="Tet_transcr_reg_TetR-rel_C_sf"/>
</dbReference>
<dbReference type="PANTHER" id="PTHR30055:SF200">
    <property type="entry name" value="HTH-TYPE TRANSCRIPTIONAL REPRESSOR BDCR"/>
    <property type="match status" value="1"/>
</dbReference>
<dbReference type="PRINTS" id="PR00455">
    <property type="entry name" value="HTHTETR"/>
</dbReference>
<accession>A0A6G6W8R5</accession>
<dbReference type="EMBL" id="CP049257">
    <property type="protein sequence ID" value="QIG41741.1"/>
    <property type="molecule type" value="Genomic_DNA"/>
</dbReference>
<proteinExistence type="predicted"/>
<protein>
    <submittedName>
        <fullName evidence="4">TetR/AcrR family transcriptional regulator</fullName>
    </submittedName>
</protein>
<dbReference type="PANTHER" id="PTHR30055">
    <property type="entry name" value="HTH-TYPE TRANSCRIPTIONAL REGULATOR RUTR"/>
    <property type="match status" value="1"/>
</dbReference>
<sequence length="191" mass="20871">MPRTSRAEQADATRARIRDAALAAFAERGFHGTSTREIATACGLSPAALYVHYASKEQVLHEISLAGHREVLGRVRESVAGHDDARQRLRALVSAYVAFHAERATLARVINYELAALAEDHRLEVEAVRRDIDEVLRAGLAPFTAVDTRTAAVALESLGIDIARWYRPGGRWTPQTLAASYVDLAVRMVGA</sequence>